<reference evidence="2 3" key="1">
    <citation type="submission" date="2020-10" db="EMBL/GenBank/DDBJ databases">
        <title>Mucilaginibacter mali sp. nov., isolated from rhizosphere soil of apple orchard.</title>
        <authorList>
            <person name="Lee J.-S."/>
            <person name="Kim H.S."/>
            <person name="Kim J.-S."/>
        </authorList>
    </citation>
    <scope>NUCLEOTIDE SEQUENCE [LARGE SCALE GENOMIC DNA]</scope>
    <source>
        <strain evidence="2 3">KCTC 23157</strain>
    </source>
</reference>
<dbReference type="InterPro" id="IPR037523">
    <property type="entry name" value="VOC_core"/>
</dbReference>
<comment type="caution">
    <text evidence="2">The sequence shown here is derived from an EMBL/GenBank/DDBJ whole genome shotgun (WGS) entry which is preliminary data.</text>
</comment>
<keyword evidence="3" id="KW-1185">Reference proteome</keyword>
<dbReference type="InterPro" id="IPR052164">
    <property type="entry name" value="Anthracycline_SecMetBiosynth"/>
</dbReference>
<proteinExistence type="predicted"/>
<sequence>MNNVINWFEIYTSDFDRAKKFYTDVFKLELTDLPVSSDRHSQMKYATFPVGVNGIAGALVKMDEVKPGAGGTLVYFDSAEINDELSRVEAAGGRILRPKLNIGDFGFIALVEDSEGNLIGLHSMA</sequence>
<evidence type="ECO:0000313" key="2">
    <source>
        <dbReference type="EMBL" id="MBE9664920.1"/>
    </source>
</evidence>
<dbReference type="PROSITE" id="PS51819">
    <property type="entry name" value="VOC"/>
    <property type="match status" value="1"/>
</dbReference>
<accession>A0ABR9XCL1</accession>
<dbReference type="Pfam" id="PF00903">
    <property type="entry name" value="Glyoxalase"/>
    <property type="match status" value="1"/>
</dbReference>
<dbReference type="CDD" id="cd07247">
    <property type="entry name" value="SgaA_N_like"/>
    <property type="match status" value="1"/>
</dbReference>
<dbReference type="PANTHER" id="PTHR33993">
    <property type="entry name" value="GLYOXALASE-RELATED"/>
    <property type="match status" value="1"/>
</dbReference>
<evidence type="ECO:0000313" key="3">
    <source>
        <dbReference type="Proteomes" id="UP000632774"/>
    </source>
</evidence>
<feature type="domain" description="VOC" evidence="1">
    <location>
        <begin position="4"/>
        <end position="124"/>
    </location>
</feature>
<dbReference type="RefSeq" id="WP_194104343.1">
    <property type="nucleotide sequence ID" value="NZ_JADFFM010000001.1"/>
</dbReference>
<evidence type="ECO:0000259" key="1">
    <source>
        <dbReference type="PROSITE" id="PS51819"/>
    </source>
</evidence>
<protein>
    <submittedName>
        <fullName evidence="2">VOC family protein</fullName>
    </submittedName>
</protein>
<dbReference type="InterPro" id="IPR029068">
    <property type="entry name" value="Glyas_Bleomycin-R_OHBP_Dase"/>
</dbReference>
<dbReference type="InterPro" id="IPR004360">
    <property type="entry name" value="Glyas_Fos-R_dOase_dom"/>
</dbReference>
<dbReference type="Proteomes" id="UP000632774">
    <property type="component" value="Unassembled WGS sequence"/>
</dbReference>
<dbReference type="EMBL" id="JADFFM010000001">
    <property type="protein sequence ID" value="MBE9664920.1"/>
    <property type="molecule type" value="Genomic_DNA"/>
</dbReference>
<dbReference type="PANTHER" id="PTHR33993:SF2">
    <property type="entry name" value="VOC DOMAIN-CONTAINING PROTEIN"/>
    <property type="match status" value="1"/>
</dbReference>
<organism evidence="2 3">
    <name type="scientific">Mucilaginibacter boryungensis</name>
    <dbReference type="NCBI Taxonomy" id="768480"/>
    <lineage>
        <taxon>Bacteria</taxon>
        <taxon>Pseudomonadati</taxon>
        <taxon>Bacteroidota</taxon>
        <taxon>Sphingobacteriia</taxon>
        <taxon>Sphingobacteriales</taxon>
        <taxon>Sphingobacteriaceae</taxon>
        <taxon>Mucilaginibacter</taxon>
    </lineage>
</organism>
<dbReference type="SUPFAM" id="SSF54593">
    <property type="entry name" value="Glyoxalase/Bleomycin resistance protein/Dihydroxybiphenyl dioxygenase"/>
    <property type="match status" value="1"/>
</dbReference>
<name>A0ABR9XCL1_9SPHI</name>
<dbReference type="Gene3D" id="3.10.180.10">
    <property type="entry name" value="2,3-Dihydroxybiphenyl 1,2-Dioxygenase, domain 1"/>
    <property type="match status" value="1"/>
</dbReference>
<gene>
    <name evidence="2" type="ORF">IRJ18_01020</name>
</gene>